<dbReference type="PANTHER" id="PTHR23413:SF1">
    <property type="entry name" value="RIBOSOMAL PROTEIN L32"/>
    <property type="match status" value="1"/>
</dbReference>
<dbReference type="GO" id="GO:0006412">
    <property type="term" value="P:translation"/>
    <property type="evidence" value="ECO:0007669"/>
    <property type="project" value="InterPro"/>
</dbReference>
<dbReference type="PROSITE" id="PS51229">
    <property type="entry name" value="DCUN1"/>
    <property type="match status" value="1"/>
</dbReference>
<evidence type="ECO:0000313" key="7">
    <source>
        <dbReference type="Proteomes" id="UP000077248"/>
    </source>
</evidence>
<dbReference type="VEuPathDB" id="FungiDB:CC77DRAFT_930716"/>
<evidence type="ECO:0000256" key="4">
    <source>
        <dbReference type="SAM" id="MobiDB-lite"/>
    </source>
</evidence>
<dbReference type="InterPro" id="IPR005176">
    <property type="entry name" value="PONY_dom"/>
</dbReference>
<keyword evidence="7" id="KW-1185">Reference proteome</keyword>
<accession>A0A177DV57</accession>
<dbReference type="Pfam" id="PF01655">
    <property type="entry name" value="Ribosomal_L32e"/>
    <property type="match status" value="1"/>
</dbReference>
<dbReference type="AlphaFoldDB" id="A0A177DV57"/>
<dbReference type="RefSeq" id="XP_018388878.1">
    <property type="nucleotide sequence ID" value="XM_018534178.1"/>
</dbReference>
<dbReference type="KEGG" id="aalt:CC77DRAFT_930716"/>
<evidence type="ECO:0000259" key="5">
    <source>
        <dbReference type="PROSITE" id="PS51229"/>
    </source>
</evidence>
<feature type="domain" description="DCUN1" evidence="5">
    <location>
        <begin position="306"/>
        <end position="509"/>
    </location>
</feature>
<dbReference type="CDD" id="cd00513">
    <property type="entry name" value="Ribosomal_L32_L32e"/>
    <property type="match status" value="1"/>
</dbReference>
<keyword evidence="3" id="KW-0687">Ribonucleoprotein</keyword>
<dbReference type="GO" id="GO:0003735">
    <property type="term" value="F:structural constituent of ribosome"/>
    <property type="evidence" value="ECO:0007669"/>
    <property type="project" value="InterPro"/>
</dbReference>
<protein>
    <recommendedName>
        <fullName evidence="5">DCUN1 domain-containing protein</fullName>
    </recommendedName>
</protein>
<dbReference type="InterPro" id="IPR036351">
    <property type="entry name" value="Ribosomal_eL32_sf"/>
</dbReference>
<sequence length="658" mass="73693">MFGSSQDRARQLAGRNRRERISSISSCSSSHSMSLSNRPSQRRDPPPAGVCTVESTTAVDEPTACDDSDASIKHIVKNGVHAVNDVPILLSVPQLANGVEASHSEQHRIRAEHLSQVLHHNLTLANVTDVSESEFTLRRHTRYGSLGTHTDTLQHLRSITTPVPPTHLANSPPESLLAILDINGATSLHASASDRQLRSQSTMSLRGGSGYDRQGRRKPNWQLALEEIIRDDNAWLRMNPGQSLQSRYDTQTYINLGPRPIPLRRTSPVLIYIMPTANSCNISSEADHLHSYYSGNSGGGAQASSAAKANLTKLFDRYQEAGAPDKDIVGVEGTMRYFEETGVDAEGLEALAALEIVQAPTMGEMSRDGFVKGWSERSCDTVDKQKAYLKNVKSELPDNKELFTRIYKYTFTIAKPTDQRAVPLEMAAVYWELLFSSPLSAVKWSSPNTPWLSWWIEFLNTSWKKSVNKDMWNETLKFAQLSLADESMSFWNEESSWPSVIDDFVEFVKKDKRGGTDEQPMDEDEFQMVAAKKHVPIVKKHRKRFNRHQSDRFMCVDPSWRKPKGIDNRVRRRFKGQAAMPKIGYGSNRKTRHMMPSGHKAFVVNNVADVDLLLMHNATFAAEIAHAVSARKRIEIIARAKQIGVKVTNGKARVKTES</sequence>
<dbReference type="SMART" id="SM01393">
    <property type="entry name" value="Ribosomal_L32e"/>
    <property type="match status" value="1"/>
</dbReference>
<evidence type="ECO:0000256" key="1">
    <source>
        <dbReference type="ARBA" id="ARBA00008431"/>
    </source>
</evidence>
<organism evidence="6 7">
    <name type="scientific">Alternaria alternata</name>
    <name type="common">Alternaria rot fungus</name>
    <name type="synonym">Torula alternata</name>
    <dbReference type="NCBI Taxonomy" id="5599"/>
    <lineage>
        <taxon>Eukaryota</taxon>
        <taxon>Fungi</taxon>
        <taxon>Dikarya</taxon>
        <taxon>Ascomycota</taxon>
        <taxon>Pezizomycotina</taxon>
        <taxon>Dothideomycetes</taxon>
        <taxon>Pleosporomycetidae</taxon>
        <taxon>Pleosporales</taxon>
        <taxon>Pleosporineae</taxon>
        <taxon>Pleosporaceae</taxon>
        <taxon>Alternaria</taxon>
        <taxon>Alternaria sect. Alternaria</taxon>
        <taxon>Alternaria alternata complex</taxon>
    </lineage>
</organism>
<dbReference type="SUPFAM" id="SSF52042">
    <property type="entry name" value="Ribosomal protein L32e"/>
    <property type="match status" value="1"/>
</dbReference>
<keyword evidence="2" id="KW-0689">Ribosomal protein</keyword>
<dbReference type="PANTHER" id="PTHR23413">
    <property type="entry name" value="60S RIBOSOMAL PROTEIN L32 AND DNA-DIRECTED RNA POLYMERASE II, SUBUNIT N"/>
    <property type="match status" value="1"/>
</dbReference>
<feature type="region of interest" description="Disordered" evidence="4">
    <location>
        <begin position="1"/>
        <end position="52"/>
    </location>
</feature>
<dbReference type="GO" id="GO:0022625">
    <property type="term" value="C:cytosolic large ribosomal subunit"/>
    <property type="evidence" value="ECO:0007669"/>
    <property type="project" value="TreeGrafter"/>
</dbReference>
<feature type="region of interest" description="Disordered" evidence="4">
    <location>
        <begin position="191"/>
        <end position="217"/>
    </location>
</feature>
<dbReference type="Gene3D" id="1.10.238.10">
    <property type="entry name" value="EF-hand"/>
    <property type="match status" value="1"/>
</dbReference>
<dbReference type="InterPro" id="IPR001515">
    <property type="entry name" value="Ribosomal_eL32"/>
</dbReference>
<feature type="compositionally biased region" description="Low complexity" evidence="4">
    <location>
        <begin position="22"/>
        <end position="39"/>
    </location>
</feature>
<gene>
    <name evidence="6" type="ORF">CC77DRAFT_930716</name>
</gene>
<dbReference type="InterPro" id="IPR042460">
    <property type="entry name" value="DCN1-like_PONY"/>
</dbReference>
<reference evidence="6 7" key="1">
    <citation type="submission" date="2016-05" db="EMBL/GenBank/DDBJ databases">
        <title>Comparative analysis of secretome profiles of manganese(II)-oxidizing ascomycete fungi.</title>
        <authorList>
            <consortium name="DOE Joint Genome Institute"/>
            <person name="Zeiner C.A."/>
            <person name="Purvine S.O."/>
            <person name="Zink E.M."/>
            <person name="Wu S."/>
            <person name="Pasa-Tolic L."/>
            <person name="Chaput D.L."/>
            <person name="Haridas S."/>
            <person name="Grigoriev I.V."/>
            <person name="Santelli C.M."/>
            <person name="Hansel C.M."/>
        </authorList>
    </citation>
    <scope>NUCLEOTIDE SEQUENCE [LARGE SCALE GENOMIC DNA]</scope>
    <source>
        <strain evidence="6 7">SRC1lrK2f</strain>
    </source>
</reference>
<evidence type="ECO:0000313" key="6">
    <source>
        <dbReference type="EMBL" id="OAG23457.1"/>
    </source>
</evidence>
<dbReference type="GeneID" id="29119772"/>
<comment type="similarity">
    <text evidence="1">Belongs to the eukaryotic ribosomal protein eL32 family.</text>
</comment>
<feature type="compositionally biased region" description="Polar residues" evidence="4">
    <location>
        <begin position="191"/>
        <end position="204"/>
    </location>
</feature>
<dbReference type="STRING" id="5599.A0A177DV57"/>
<proteinExistence type="inferred from homology"/>
<dbReference type="OMA" id="WSERSCD"/>
<name>A0A177DV57_ALTAL</name>
<dbReference type="Pfam" id="PF03556">
    <property type="entry name" value="Cullin_binding"/>
    <property type="match status" value="1"/>
</dbReference>
<dbReference type="EMBL" id="KV441473">
    <property type="protein sequence ID" value="OAG23457.1"/>
    <property type="molecule type" value="Genomic_DNA"/>
</dbReference>
<dbReference type="Proteomes" id="UP000077248">
    <property type="component" value="Unassembled WGS sequence"/>
</dbReference>
<dbReference type="Gene3D" id="1.10.238.200">
    <property type="entry name" value="Cullin, PONY binding domain"/>
    <property type="match status" value="1"/>
</dbReference>
<evidence type="ECO:0000256" key="2">
    <source>
        <dbReference type="ARBA" id="ARBA00022980"/>
    </source>
</evidence>
<evidence type="ECO:0000256" key="3">
    <source>
        <dbReference type="ARBA" id="ARBA00023274"/>
    </source>
</evidence>